<dbReference type="EMBL" id="QXFU01003304">
    <property type="protein sequence ID" value="KAE8976503.1"/>
    <property type="molecule type" value="Genomic_DNA"/>
</dbReference>
<evidence type="ECO:0008006" key="8">
    <source>
        <dbReference type="Google" id="ProtNLM"/>
    </source>
</evidence>
<evidence type="ECO:0000313" key="4">
    <source>
        <dbReference type="EMBL" id="KAE9287811.1"/>
    </source>
</evidence>
<dbReference type="Proteomes" id="UP000429607">
    <property type="component" value="Unassembled WGS sequence"/>
</dbReference>
<evidence type="ECO:0000313" key="5">
    <source>
        <dbReference type="Proteomes" id="UP000429607"/>
    </source>
</evidence>
<evidence type="ECO:0000313" key="3">
    <source>
        <dbReference type="EMBL" id="KAE8977988.1"/>
    </source>
</evidence>
<sequence length="147" mass="16204">MPSETYPSLPGDATGQREQAMMTPHGAPDQALTEGAGERSTQKRTERGRPPKNRAKPPLVGASSDIEVLLRTRYYSIGDRIANGRSNQDAKGNWAMLAAAVGRQICADIDVEQCRNKLKHLERLWHACNNDRRATRNVSSPVEPPCI</sequence>
<name>A0A6A4CB17_9STRA</name>
<organism evidence="4 6">
    <name type="scientific">Phytophthora rubi</name>
    <dbReference type="NCBI Taxonomy" id="129364"/>
    <lineage>
        <taxon>Eukaryota</taxon>
        <taxon>Sar</taxon>
        <taxon>Stramenopiles</taxon>
        <taxon>Oomycota</taxon>
        <taxon>Peronosporomycetes</taxon>
        <taxon>Peronosporales</taxon>
        <taxon>Peronosporaceae</taxon>
        <taxon>Phytophthora</taxon>
    </lineage>
</organism>
<dbReference type="EMBL" id="QXFV01003303">
    <property type="protein sequence ID" value="KAE8977988.1"/>
    <property type="molecule type" value="Genomic_DNA"/>
</dbReference>
<feature type="compositionally biased region" description="Basic and acidic residues" evidence="1">
    <location>
        <begin position="36"/>
        <end position="49"/>
    </location>
</feature>
<dbReference type="Proteomes" id="UP000435112">
    <property type="component" value="Unassembled WGS sequence"/>
</dbReference>
<gene>
    <name evidence="3" type="ORF">PR001_g24971</name>
    <name evidence="2" type="ORF">PR002_g25295</name>
    <name evidence="4" type="ORF">PR003_g25962</name>
</gene>
<feature type="region of interest" description="Disordered" evidence="1">
    <location>
        <begin position="1"/>
        <end position="60"/>
    </location>
</feature>
<proteinExistence type="predicted"/>
<dbReference type="AlphaFoldDB" id="A0A6A4CB17"/>
<evidence type="ECO:0000313" key="7">
    <source>
        <dbReference type="Proteomes" id="UP000435112"/>
    </source>
</evidence>
<comment type="caution">
    <text evidence="4">The sequence shown here is derived from an EMBL/GenBank/DDBJ whole genome shotgun (WGS) entry which is preliminary data.</text>
</comment>
<protein>
    <recommendedName>
        <fullName evidence="8">Myb/SANT-like domain-containing protein</fullName>
    </recommendedName>
</protein>
<evidence type="ECO:0000313" key="6">
    <source>
        <dbReference type="Proteomes" id="UP000434957"/>
    </source>
</evidence>
<keyword evidence="6" id="KW-1185">Reference proteome</keyword>
<accession>A0A6A4CB17</accession>
<reference evidence="4 6" key="1">
    <citation type="submission" date="2018-08" db="EMBL/GenBank/DDBJ databases">
        <title>Genomic investigation of the strawberry pathogen Phytophthora fragariae indicates pathogenicity is determined by transcriptional variation in three key races.</title>
        <authorList>
            <person name="Adams T.M."/>
            <person name="Armitage A.D."/>
            <person name="Sobczyk M.K."/>
            <person name="Bates H.J."/>
            <person name="Dunwell J.M."/>
            <person name="Nellist C.F."/>
            <person name="Harrison R.J."/>
        </authorList>
    </citation>
    <scope>NUCLEOTIDE SEQUENCE [LARGE SCALE GENOMIC DNA]</scope>
    <source>
        <strain evidence="3 5">SCRP249</strain>
        <strain evidence="2 7">SCRP324</strain>
        <strain evidence="4 6">SCRP333</strain>
    </source>
</reference>
<evidence type="ECO:0000256" key="1">
    <source>
        <dbReference type="SAM" id="MobiDB-lite"/>
    </source>
</evidence>
<evidence type="ECO:0000313" key="2">
    <source>
        <dbReference type="EMBL" id="KAE8976503.1"/>
    </source>
</evidence>
<dbReference type="Proteomes" id="UP000434957">
    <property type="component" value="Unassembled WGS sequence"/>
</dbReference>
<dbReference type="EMBL" id="QXFT01003239">
    <property type="protein sequence ID" value="KAE9287811.1"/>
    <property type="molecule type" value="Genomic_DNA"/>
</dbReference>